<proteinExistence type="predicted"/>
<feature type="compositionally biased region" description="Basic and acidic residues" evidence="1">
    <location>
        <begin position="259"/>
        <end position="270"/>
    </location>
</feature>
<dbReference type="Proteomes" id="UP000018467">
    <property type="component" value="Unassembled WGS sequence"/>
</dbReference>
<feature type="region of interest" description="Disordered" evidence="1">
    <location>
        <begin position="26"/>
        <end position="55"/>
    </location>
</feature>
<feature type="compositionally biased region" description="Low complexity" evidence="1">
    <location>
        <begin position="187"/>
        <end position="199"/>
    </location>
</feature>
<dbReference type="GO" id="GO:0032922">
    <property type="term" value="P:circadian regulation of gene expression"/>
    <property type="evidence" value="ECO:0007669"/>
    <property type="project" value="InterPro"/>
</dbReference>
<dbReference type="AlphaFoldDB" id="A0A3B1J9G4"/>
<reference evidence="2" key="3">
    <citation type="submission" date="2025-08" db="UniProtKB">
        <authorList>
            <consortium name="Ensembl"/>
        </authorList>
    </citation>
    <scope>IDENTIFICATION</scope>
</reference>
<reference evidence="3" key="2">
    <citation type="journal article" date="2014" name="Nat. Commun.">
        <title>The cavefish genome reveals candidate genes for eye loss.</title>
        <authorList>
            <person name="McGaugh S.E."/>
            <person name="Gross J.B."/>
            <person name="Aken B."/>
            <person name="Blin M."/>
            <person name="Borowsky R."/>
            <person name="Chalopin D."/>
            <person name="Hinaux H."/>
            <person name="Jeffery W.R."/>
            <person name="Keene A."/>
            <person name="Ma L."/>
            <person name="Minx P."/>
            <person name="Murphy D."/>
            <person name="O'Quin K.E."/>
            <person name="Retaux S."/>
            <person name="Rohner N."/>
            <person name="Searle S.M."/>
            <person name="Stahl B.A."/>
            <person name="Tabin C."/>
            <person name="Volff J.N."/>
            <person name="Yoshizawa M."/>
            <person name="Warren W.C."/>
        </authorList>
    </citation>
    <scope>NUCLEOTIDE SEQUENCE [LARGE SCALE GENOMIC DNA]</scope>
    <source>
        <strain evidence="3">female</strain>
    </source>
</reference>
<dbReference type="InParanoid" id="A0A3B1J9G4"/>
<protein>
    <submittedName>
        <fullName evidence="2">Circadian associated repressor of transcription a</fullName>
    </submittedName>
</protein>
<dbReference type="GO" id="GO:0005634">
    <property type="term" value="C:nucleus"/>
    <property type="evidence" value="ECO:0007669"/>
    <property type="project" value="TreeGrafter"/>
</dbReference>
<dbReference type="FunCoup" id="A0A3B1J9G4">
    <property type="interactions" value="14"/>
</dbReference>
<organism evidence="2 3">
    <name type="scientific">Astyanax mexicanus</name>
    <name type="common">Blind cave fish</name>
    <name type="synonym">Astyanax fasciatus mexicanus</name>
    <dbReference type="NCBI Taxonomy" id="7994"/>
    <lineage>
        <taxon>Eukaryota</taxon>
        <taxon>Metazoa</taxon>
        <taxon>Chordata</taxon>
        <taxon>Craniata</taxon>
        <taxon>Vertebrata</taxon>
        <taxon>Euteleostomi</taxon>
        <taxon>Actinopterygii</taxon>
        <taxon>Neopterygii</taxon>
        <taxon>Teleostei</taxon>
        <taxon>Ostariophysi</taxon>
        <taxon>Characiformes</taxon>
        <taxon>Characoidei</taxon>
        <taxon>Acestrorhamphidae</taxon>
        <taxon>Acestrorhamphinae</taxon>
        <taxon>Astyanax</taxon>
    </lineage>
</organism>
<dbReference type="PANTHER" id="PTHR35441">
    <property type="entry name" value="CIRCADIAN-ASSOCIATED TRANSCRIPTIONAL REPRESSOR"/>
    <property type="match status" value="1"/>
</dbReference>
<reference evidence="2" key="4">
    <citation type="submission" date="2025-09" db="UniProtKB">
        <authorList>
            <consortium name="Ensembl"/>
        </authorList>
    </citation>
    <scope>IDENTIFICATION</scope>
</reference>
<reference evidence="3" key="1">
    <citation type="submission" date="2013-03" db="EMBL/GenBank/DDBJ databases">
        <authorList>
            <person name="Jeffery W."/>
            <person name="Warren W."/>
            <person name="Wilson R.K."/>
        </authorList>
    </citation>
    <scope>NUCLEOTIDE SEQUENCE</scope>
    <source>
        <strain evidence="3">female</strain>
    </source>
</reference>
<dbReference type="InterPro" id="IPR031373">
    <property type="entry name" value="Ciart"/>
</dbReference>
<feature type="compositionally biased region" description="Low complexity" evidence="1">
    <location>
        <begin position="281"/>
        <end position="297"/>
    </location>
</feature>
<dbReference type="Bgee" id="ENSAMXG00000035450">
    <property type="expression patterns" value="Expressed in intestine and 14 other cell types or tissues"/>
</dbReference>
<dbReference type="Pfam" id="PF15673">
    <property type="entry name" value="Ciart"/>
    <property type="match status" value="1"/>
</dbReference>
<evidence type="ECO:0000313" key="3">
    <source>
        <dbReference type="Proteomes" id="UP000018467"/>
    </source>
</evidence>
<dbReference type="GO" id="GO:0000978">
    <property type="term" value="F:RNA polymerase II cis-regulatory region sequence-specific DNA binding"/>
    <property type="evidence" value="ECO:0007669"/>
    <property type="project" value="TreeGrafter"/>
</dbReference>
<dbReference type="Ensembl" id="ENSAMXT00000049539.1">
    <property type="protein sequence ID" value="ENSAMXP00000038531.1"/>
    <property type="gene ID" value="ENSAMXG00000035450.1"/>
</dbReference>
<keyword evidence="3" id="KW-1185">Reference proteome</keyword>
<name>A0A3B1J9G4_ASTMX</name>
<accession>A0A3B1J9G4</accession>
<feature type="region of interest" description="Disordered" evidence="1">
    <location>
        <begin position="185"/>
        <end position="341"/>
    </location>
</feature>
<sequence length="341" mass="37634">MQSLGSRSEWPSRASLSSNMHCLFSESDQTEDEVLSEASSEGDVVAGLGKPSPEPFSRELTLRPQAHLVCGDQQASRVESDQTGHRQLTCVSSSRTLTERDLAFSRKCAELQGYIRPLLELLNGLKTGRYDRGLSTFQQSVAMDRLQRIVGILQKPQLGEKYMRTLLQVEMMLKVWFPRVLPTDPNSTSLSQDSSAASLPPRWQQNQLPVKKRRLSWSDSETGLPTCKQSRDEEPEHPSPTPTSSERVTCTGATSSAQTKEEDAVLRHQGPETSESGGGSCSDTQDSSVSSTTPTSDPGQATGKREVAVSLRTRKWVQDVNRGLPKKRAHQKSSFIEKQST</sequence>
<dbReference type="PANTHER" id="PTHR35441:SF1">
    <property type="entry name" value="CIRCADIAN-ASSOCIATED TRANSCRIPTIONAL REPRESSOR"/>
    <property type="match status" value="1"/>
</dbReference>
<dbReference type="GO" id="GO:0045892">
    <property type="term" value="P:negative regulation of DNA-templated transcription"/>
    <property type="evidence" value="ECO:0007669"/>
    <property type="project" value="TreeGrafter"/>
</dbReference>
<evidence type="ECO:0000256" key="1">
    <source>
        <dbReference type="SAM" id="MobiDB-lite"/>
    </source>
</evidence>
<feature type="compositionally biased region" description="Polar residues" evidence="1">
    <location>
        <begin position="332"/>
        <end position="341"/>
    </location>
</feature>
<feature type="compositionally biased region" description="Polar residues" evidence="1">
    <location>
        <begin position="247"/>
        <end position="258"/>
    </location>
</feature>
<dbReference type="STRING" id="7994.ENSAMXP00000038531"/>
<evidence type="ECO:0000313" key="2">
    <source>
        <dbReference type="Ensembl" id="ENSAMXP00000038531.1"/>
    </source>
</evidence>
<dbReference type="GeneTree" id="ENSGT00390000018360"/>